<protein>
    <submittedName>
        <fullName evidence="8">DNA internalization-related competence protein ComEC/Rec2</fullName>
    </submittedName>
</protein>
<dbReference type="PANTHER" id="PTHR30619:SF1">
    <property type="entry name" value="RECOMBINATION PROTEIN 2"/>
    <property type="match status" value="1"/>
</dbReference>
<reference evidence="8 9" key="1">
    <citation type="journal article" date="2021" name="Sci. Rep.">
        <title>The distribution of antibiotic resistance genes in chicken gut microbiota commensals.</title>
        <authorList>
            <person name="Juricova H."/>
            <person name="Matiasovicova J."/>
            <person name="Kubasova T."/>
            <person name="Cejkova D."/>
            <person name="Rychlik I."/>
        </authorList>
    </citation>
    <scope>NUCLEOTIDE SEQUENCE [LARGE SCALE GENOMIC DNA]</scope>
    <source>
        <strain evidence="8 9">An810</strain>
    </source>
</reference>
<evidence type="ECO:0000256" key="5">
    <source>
        <dbReference type="ARBA" id="ARBA00023136"/>
    </source>
</evidence>
<name>A0ABS2EM88_9LACO</name>
<keyword evidence="9" id="KW-1185">Reference proteome</keyword>
<dbReference type="Pfam" id="PF03772">
    <property type="entry name" value="Competence"/>
    <property type="match status" value="1"/>
</dbReference>
<dbReference type="NCBIfam" id="TIGR00361">
    <property type="entry name" value="ComEC_Rec2"/>
    <property type="match status" value="1"/>
</dbReference>
<evidence type="ECO:0000256" key="1">
    <source>
        <dbReference type="ARBA" id="ARBA00004651"/>
    </source>
</evidence>
<organism evidence="8 9">
    <name type="scientific">Limosilactobacillus alvi</name>
    <dbReference type="NCBI Taxonomy" id="990412"/>
    <lineage>
        <taxon>Bacteria</taxon>
        <taxon>Bacillati</taxon>
        <taxon>Bacillota</taxon>
        <taxon>Bacilli</taxon>
        <taxon>Lactobacillales</taxon>
        <taxon>Lactobacillaceae</taxon>
        <taxon>Limosilactobacillus</taxon>
    </lineage>
</organism>
<keyword evidence="5 6" id="KW-0472">Membrane</keyword>
<proteinExistence type="predicted"/>
<feature type="transmembrane region" description="Helical" evidence="6">
    <location>
        <begin position="94"/>
        <end position="120"/>
    </location>
</feature>
<dbReference type="InterPro" id="IPR052159">
    <property type="entry name" value="Competence_DNA_uptake"/>
</dbReference>
<dbReference type="InterPro" id="IPR035681">
    <property type="entry name" value="ComA-like_MBL"/>
</dbReference>
<dbReference type="InterPro" id="IPR036866">
    <property type="entry name" value="RibonucZ/Hydroxyglut_hydro"/>
</dbReference>
<dbReference type="Proteomes" id="UP000776629">
    <property type="component" value="Unassembled WGS sequence"/>
</dbReference>
<dbReference type="InterPro" id="IPR004477">
    <property type="entry name" value="ComEC_N"/>
</dbReference>
<evidence type="ECO:0000256" key="2">
    <source>
        <dbReference type="ARBA" id="ARBA00022475"/>
    </source>
</evidence>
<evidence type="ECO:0000256" key="6">
    <source>
        <dbReference type="SAM" id="Phobius"/>
    </source>
</evidence>
<dbReference type="SUPFAM" id="SSF56281">
    <property type="entry name" value="Metallo-hydrolase/oxidoreductase"/>
    <property type="match status" value="1"/>
</dbReference>
<evidence type="ECO:0000256" key="3">
    <source>
        <dbReference type="ARBA" id="ARBA00022692"/>
    </source>
</evidence>
<dbReference type="PANTHER" id="PTHR30619">
    <property type="entry name" value="DNA INTERNALIZATION/COMPETENCE PROTEIN COMEC/REC2"/>
    <property type="match status" value="1"/>
</dbReference>
<dbReference type="InterPro" id="IPR001279">
    <property type="entry name" value="Metallo-B-lactamas"/>
</dbReference>
<sequence>MATTIGAARELGVIHLFCLSGLHAFVFVGLLEFVLRQLHLTQETITLVAILALPFLWILGGGAVSLTRAVLMLELQLIAKALGKNQQVAWNTSLIIHSLIMPGVLLSLGGQLSYLLALAIGRCRITHPGLRAIAIQLVGLPALLVSAYQFHFLTVLLNWLLIPLFGSFILPAVIVTAGFGQSLPILISITNQLLLIFQNTLIQIAAWPGNVYFGKISPLIAVGLTVMALVLIEKESRFRRYWSLLGSMYLICFCFIHFPLSGEVTFVDIGQGDCAIIRTPFNRQVIMIDTGGQLTFRQPAWAKRINMNDRATSTSINYLKSKGIHRVDYLCLSHSDADHIGFTSTVMKNLQVKTILVPAGMEKMPKFTKRLPKKVAIVPVTDQQHLEGFPLLILHPFKTGQGKNEDSMVLWGELGGKKFIFSGDLDRADERAVIKKYPSVQADIVKLGHHGSKTASDPQYLSHLHPQLAIISAGRQNRYGHPNQETIQTLKRIGCPFMSTQNRGMITYQYWGKRGSIITKLKGSELKWMLPLYARN</sequence>
<dbReference type="CDD" id="cd07731">
    <property type="entry name" value="ComA-like_MBL-fold"/>
    <property type="match status" value="1"/>
</dbReference>
<gene>
    <name evidence="8" type="ORF">H5993_01935</name>
</gene>
<feature type="transmembrane region" description="Helical" evidence="6">
    <location>
        <begin position="132"/>
        <end position="150"/>
    </location>
</feature>
<dbReference type="RefSeq" id="WP_204776017.1">
    <property type="nucleotide sequence ID" value="NZ_JACJJQ010000006.1"/>
</dbReference>
<dbReference type="SMART" id="SM00849">
    <property type="entry name" value="Lactamase_B"/>
    <property type="match status" value="1"/>
</dbReference>
<feature type="transmembrane region" description="Helical" evidence="6">
    <location>
        <begin position="156"/>
        <end position="179"/>
    </location>
</feature>
<keyword evidence="2" id="KW-1003">Cell membrane</keyword>
<feature type="transmembrane region" description="Helical" evidence="6">
    <location>
        <begin position="241"/>
        <end position="260"/>
    </location>
</feature>
<feature type="domain" description="Metallo-beta-lactamase" evidence="7">
    <location>
        <begin position="271"/>
        <end position="475"/>
    </location>
</feature>
<evidence type="ECO:0000259" key="7">
    <source>
        <dbReference type="SMART" id="SM00849"/>
    </source>
</evidence>
<accession>A0ABS2EM88</accession>
<feature type="transmembrane region" description="Helical" evidence="6">
    <location>
        <begin position="47"/>
        <end position="66"/>
    </location>
</feature>
<dbReference type="EMBL" id="JACJJQ010000006">
    <property type="protein sequence ID" value="MBM6753528.1"/>
    <property type="molecule type" value="Genomic_DNA"/>
</dbReference>
<feature type="transmembrane region" description="Helical" evidence="6">
    <location>
        <begin position="212"/>
        <end position="232"/>
    </location>
</feature>
<evidence type="ECO:0000313" key="9">
    <source>
        <dbReference type="Proteomes" id="UP000776629"/>
    </source>
</evidence>
<dbReference type="Pfam" id="PF00753">
    <property type="entry name" value="Lactamase_B"/>
    <property type="match status" value="1"/>
</dbReference>
<dbReference type="InterPro" id="IPR004797">
    <property type="entry name" value="Competence_ComEC/Rec2"/>
</dbReference>
<evidence type="ECO:0000313" key="8">
    <source>
        <dbReference type="EMBL" id="MBM6753528.1"/>
    </source>
</evidence>
<feature type="transmembrane region" description="Helical" evidence="6">
    <location>
        <begin position="12"/>
        <end position="35"/>
    </location>
</feature>
<evidence type="ECO:0000256" key="4">
    <source>
        <dbReference type="ARBA" id="ARBA00022989"/>
    </source>
</evidence>
<dbReference type="Gene3D" id="3.60.15.10">
    <property type="entry name" value="Ribonuclease Z/Hydroxyacylglutathione hydrolase-like"/>
    <property type="match status" value="1"/>
</dbReference>
<comment type="caution">
    <text evidence="8">The sequence shown here is derived from an EMBL/GenBank/DDBJ whole genome shotgun (WGS) entry which is preliminary data.</text>
</comment>
<keyword evidence="4 6" id="KW-1133">Transmembrane helix</keyword>
<keyword evidence="3 6" id="KW-0812">Transmembrane</keyword>
<comment type="subcellular location">
    <subcellularLocation>
        <location evidence="1">Cell membrane</location>
        <topology evidence="1">Multi-pass membrane protein</topology>
    </subcellularLocation>
</comment>